<feature type="region of interest" description="Disordered" evidence="1">
    <location>
        <begin position="482"/>
        <end position="505"/>
    </location>
</feature>
<feature type="compositionally biased region" description="Basic and acidic residues" evidence="1">
    <location>
        <begin position="494"/>
        <end position="504"/>
    </location>
</feature>
<dbReference type="Proteomes" id="UP000271624">
    <property type="component" value="Unassembled WGS sequence"/>
</dbReference>
<dbReference type="EMBL" id="RSCL01000015">
    <property type="protein sequence ID" value="RUT02740.1"/>
    <property type="molecule type" value="Genomic_DNA"/>
</dbReference>
<dbReference type="RefSeq" id="WP_127083927.1">
    <property type="nucleotide sequence ID" value="NZ_RSCL01000015.1"/>
</dbReference>
<evidence type="ECO:0000256" key="1">
    <source>
        <dbReference type="SAM" id="MobiDB-lite"/>
    </source>
</evidence>
<feature type="compositionally biased region" description="Low complexity" evidence="1">
    <location>
        <begin position="12"/>
        <end position="21"/>
    </location>
</feature>
<protein>
    <recommendedName>
        <fullName evidence="4">Replication origin-binding protein domain-containing protein</fullName>
    </recommendedName>
</protein>
<reference evidence="2" key="2">
    <citation type="journal article" date="2019" name="Genome Biol. Evol.">
        <title>Day and night: Metabolic profiles and evolutionary relationships of six axenic non-marine cyanobacteria.</title>
        <authorList>
            <person name="Will S.E."/>
            <person name="Henke P."/>
            <person name="Boedeker C."/>
            <person name="Huang S."/>
            <person name="Brinkmann H."/>
            <person name="Rohde M."/>
            <person name="Jarek M."/>
            <person name="Friedl T."/>
            <person name="Seufert S."/>
            <person name="Schumacher M."/>
            <person name="Overmann J."/>
            <person name="Neumann-Schaal M."/>
            <person name="Petersen J."/>
        </authorList>
    </citation>
    <scope>NUCLEOTIDE SEQUENCE [LARGE SCALE GENOMIC DNA]</scope>
    <source>
        <strain evidence="2">PCC 7102</strain>
    </source>
</reference>
<gene>
    <name evidence="2" type="ORF">DSM106972_056600</name>
</gene>
<dbReference type="NCBIfam" id="NF042913">
    <property type="entry name" value="CyRepA1"/>
    <property type="match status" value="1"/>
</dbReference>
<comment type="caution">
    <text evidence="2">The sequence shown here is derived from an EMBL/GenBank/DDBJ whole genome shotgun (WGS) entry which is preliminary data.</text>
</comment>
<evidence type="ECO:0008006" key="4">
    <source>
        <dbReference type="Google" id="ProtNLM"/>
    </source>
</evidence>
<dbReference type="InterPro" id="IPR049996">
    <property type="entry name" value="Slr7037-like"/>
</dbReference>
<organism evidence="2 3">
    <name type="scientific">Dulcicalothrix desertica PCC 7102</name>
    <dbReference type="NCBI Taxonomy" id="232991"/>
    <lineage>
        <taxon>Bacteria</taxon>
        <taxon>Bacillati</taxon>
        <taxon>Cyanobacteriota</taxon>
        <taxon>Cyanophyceae</taxon>
        <taxon>Nostocales</taxon>
        <taxon>Calotrichaceae</taxon>
        <taxon>Dulcicalothrix</taxon>
    </lineage>
</organism>
<proteinExistence type="predicted"/>
<accession>A0A3S1B102</accession>
<dbReference type="AlphaFoldDB" id="A0A3S1B102"/>
<sequence length="1270" mass="142925">MLTNIVQDDSSKVNSSSNISSEVISKENTPALLVSAISSLPQNVDNVSVASISTLAGVCTPEIHPAIQQLYALGYEEGDTVTGRNIPPIDGTRTDWHGVLTKDNLQITEYSYSTKRYTGDYHEDGLSWLAEENCDKGIYYNVNGGRDNASVNKFHAVFWESDKGTHEEQALVNSLLPVDLTVAITTRRSTHSYLRVSEEYCHDLELWKHLQQIAAYTFGSDPAVKDLPRLMRLASFDHIKLSSFQLPGEIDYDTTPCKLITCEPDPQHSPEDILKYFAEVRAKLGIKDYSEERFKGYQYINSKLNQKKKGVNYSHENFNPNIFRTCADSEVSELHTRAKLFARLCKQKHEGIACDDPETAWTESLKKVHQAYKKEYEFPLNKVSDSTLREAGLGSEETLSGYFARNYGLGFDARGRNQWHTCQCPAHGSSSGNMDNLHIHAVSGAVKCQSDCTSAEVMTAFRQKAKDAGDTLWDATTYNVDTRESDNNTSGEATNKEFTEEEKQSWIQKKRATGLARWTDSRKFTGAISINVAHVSDGVPTTGFDPREIIAIKSGLGTGKSFWMRLLVENLKAGALILGYRNLLGIQTAKLLGGYHIHRNADEFIANMNNPNAVLSFCVDSLLRFKGNEQVFKNRPVAFDELMSFRKHLLISKHIAPSVRNQCLKILGTVLKICGNIILLDGHLNTAAVQWIHELAGTDRPLRKYYNEKNAEQRTIKFIVGTYKDGYEGQTKFDTDVIDIEGINNNDHSAVESLLVNSTEKFYSFSDSKDSLVSIHKTLTAANPLKKYLLVCADTSSEPDVVAFIENPNDELLKNQYDGVLVSPTGDSGLDISLRGYFNHEYIMLNGVIDASSGTQGIFRPRDPAIETYVSCVANSIAGRRDDNYDVEATRETLKNNFNAVCDLIDDKVFEELGTDYDFKTLIAKVIEQSETTNGRAAIETSVQYEYERRNIRECLNVLLQEAGHNIDYIALPSDTSTKNELKKIKDCIKDEKSEDIFDADLLRESEYTELRTKQHRTPSEQSAITKYKINDKLPGIFNKDISSEFIRKVVFDEPELIRQLQRKFFVENLDITKDFFTKQTLNILKGFIKTGQCLPTAISDEYPKLQAVINIGLLDIINLDSWNVKTPEVRNVIDKINGLEFQKRWGVELKKNKDRSLVAKKFNDKQAMILISEMLEWLGIKTKYLGRPTIDGQRVHSYAYDSKIYQKTDIMAIQECIAAKYAPEQFISIPESDTEIPFGESSSDEPAKVSTGTQLSIFLDMFSVDLVAA</sequence>
<evidence type="ECO:0000313" key="3">
    <source>
        <dbReference type="Proteomes" id="UP000271624"/>
    </source>
</evidence>
<reference evidence="2" key="1">
    <citation type="submission" date="2018-12" db="EMBL/GenBank/DDBJ databases">
        <authorList>
            <person name="Will S."/>
            <person name="Neumann-Schaal M."/>
            <person name="Henke P."/>
        </authorList>
    </citation>
    <scope>NUCLEOTIDE SEQUENCE</scope>
    <source>
        <strain evidence="2">PCC 7102</strain>
    </source>
</reference>
<name>A0A3S1B102_9CYAN</name>
<dbReference type="OrthoDB" id="479889at2"/>
<keyword evidence="3" id="KW-1185">Reference proteome</keyword>
<feature type="region of interest" description="Disordered" evidence="1">
    <location>
        <begin position="1"/>
        <end position="21"/>
    </location>
</feature>
<evidence type="ECO:0000313" key="2">
    <source>
        <dbReference type="EMBL" id="RUT02740.1"/>
    </source>
</evidence>